<evidence type="ECO:0000256" key="2">
    <source>
        <dbReference type="SAM" id="MobiDB-lite"/>
    </source>
</evidence>
<dbReference type="KEGG" id="bdi:100829166"/>
<evidence type="ECO:0000256" key="1">
    <source>
        <dbReference type="SAM" id="Coils"/>
    </source>
</evidence>
<dbReference type="PANTHER" id="PTHR35500:SF1">
    <property type="entry name" value="OS03G0108700 PROTEIN"/>
    <property type="match status" value="1"/>
</dbReference>
<dbReference type="Gramene" id="KQK24059">
    <property type="protein sequence ID" value="KQK24059"/>
    <property type="gene ID" value="BRADI_1g77910v3"/>
</dbReference>
<dbReference type="eggNOG" id="ENOG502S4DD">
    <property type="taxonomic scope" value="Eukaryota"/>
</dbReference>
<dbReference type="ExpressionAtlas" id="I1HAN9">
    <property type="expression patterns" value="baseline"/>
</dbReference>
<sequence length="150" mass="16739">MEERRESTKRMRAAAGTQRNEEDAASQVSAGVVAAAPSSMIAAATETDGEGTSIVAEPEAVGSAETEEHIQRILLAIDSFTRKVSEMLESGRAMFKDLAADFEDRLCTIHRERVERWEEEIRELRARDAANEQTRAVIHNAQLQLFHVRD</sequence>
<feature type="coiled-coil region" evidence="1">
    <location>
        <begin position="107"/>
        <end position="134"/>
    </location>
</feature>
<dbReference type="EnsemblPlants" id="KQK24059">
    <property type="protein sequence ID" value="KQK24059"/>
    <property type="gene ID" value="BRADI_1g77910v3"/>
</dbReference>
<reference evidence="3" key="2">
    <citation type="submission" date="2017-06" db="EMBL/GenBank/DDBJ databases">
        <title>WGS assembly of Brachypodium distachyon.</title>
        <authorList>
            <consortium name="The International Brachypodium Initiative"/>
            <person name="Lucas S."/>
            <person name="Harmon-Smith M."/>
            <person name="Lail K."/>
            <person name="Tice H."/>
            <person name="Grimwood J."/>
            <person name="Bruce D."/>
            <person name="Barry K."/>
            <person name="Shu S."/>
            <person name="Lindquist E."/>
            <person name="Wang M."/>
            <person name="Pitluck S."/>
            <person name="Vogel J.P."/>
            <person name="Garvin D.F."/>
            <person name="Mockler T.C."/>
            <person name="Schmutz J."/>
            <person name="Rokhsar D."/>
            <person name="Bevan M.W."/>
        </authorList>
    </citation>
    <scope>NUCLEOTIDE SEQUENCE</scope>
    <source>
        <strain evidence="3">Bd21</strain>
    </source>
</reference>
<keyword evidence="5" id="KW-1185">Reference proteome</keyword>
<dbReference type="PANTHER" id="PTHR35500">
    <property type="entry name" value="OS03G0108700 PROTEIN"/>
    <property type="match status" value="1"/>
</dbReference>
<name>I1HAN9_BRADI</name>
<gene>
    <name evidence="4" type="primary">LOC100829166</name>
    <name evidence="3" type="ORF">BRADI_1g77910v3</name>
</gene>
<dbReference type="RefSeq" id="XP_003562208.1">
    <property type="nucleotide sequence ID" value="XM_003562160.4"/>
</dbReference>
<dbReference type="Proteomes" id="UP000008810">
    <property type="component" value="Chromosome 1"/>
</dbReference>
<evidence type="ECO:0000313" key="3">
    <source>
        <dbReference type="EMBL" id="KQK24059.1"/>
    </source>
</evidence>
<reference evidence="4" key="3">
    <citation type="submission" date="2018-08" db="UniProtKB">
        <authorList>
            <consortium name="EnsemblPlants"/>
        </authorList>
    </citation>
    <scope>IDENTIFICATION</scope>
    <source>
        <strain evidence="4">cv. Bd21</strain>
    </source>
</reference>
<feature type="region of interest" description="Disordered" evidence="2">
    <location>
        <begin position="1"/>
        <end position="30"/>
    </location>
</feature>
<dbReference type="AlphaFoldDB" id="I1HAN9"/>
<dbReference type="OrthoDB" id="1933196at2759"/>
<dbReference type="GeneID" id="100829166"/>
<evidence type="ECO:0000313" key="4">
    <source>
        <dbReference type="EnsemblPlants" id="KQK24059"/>
    </source>
</evidence>
<dbReference type="OMA" id="EMELHIA"/>
<dbReference type="HOGENOM" id="CLU_134683_0_0_1"/>
<organism evidence="3">
    <name type="scientific">Brachypodium distachyon</name>
    <name type="common">Purple false brome</name>
    <name type="synonym">Trachynia distachya</name>
    <dbReference type="NCBI Taxonomy" id="15368"/>
    <lineage>
        <taxon>Eukaryota</taxon>
        <taxon>Viridiplantae</taxon>
        <taxon>Streptophyta</taxon>
        <taxon>Embryophyta</taxon>
        <taxon>Tracheophyta</taxon>
        <taxon>Spermatophyta</taxon>
        <taxon>Magnoliopsida</taxon>
        <taxon>Liliopsida</taxon>
        <taxon>Poales</taxon>
        <taxon>Poaceae</taxon>
        <taxon>BOP clade</taxon>
        <taxon>Pooideae</taxon>
        <taxon>Stipodae</taxon>
        <taxon>Brachypodieae</taxon>
        <taxon>Brachypodium</taxon>
    </lineage>
</organism>
<keyword evidence="1" id="KW-0175">Coiled coil</keyword>
<evidence type="ECO:0000313" key="5">
    <source>
        <dbReference type="Proteomes" id="UP000008810"/>
    </source>
</evidence>
<dbReference type="STRING" id="15368.I1HAN9"/>
<accession>I1HAN9</accession>
<proteinExistence type="predicted"/>
<dbReference type="EMBL" id="CM000880">
    <property type="protein sequence ID" value="KQK24059.1"/>
    <property type="molecule type" value="Genomic_DNA"/>
</dbReference>
<reference evidence="3 4" key="1">
    <citation type="journal article" date="2010" name="Nature">
        <title>Genome sequencing and analysis of the model grass Brachypodium distachyon.</title>
        <authorList>
            <consortium name="International Brachypodium Initiative"/>
        </authorList>
    </citation>
    <scope>NUCLEOTIDE SEQUENCE [LARGE SCALE GENOMIC DNA]</scope>
    <source>
        <strain evidence="3">Bd21</strain>
        <strain evidence="4">cv. Bd21</strain>
    </source>
</reference>
<protein>
    <submittedName>
        <fullName evidence="3 4">Uncharacterized protein</fullName>
    </submittedName>
</protein>